<feature type="domain" description="FecR protein" evidence="1">
    <location>
        <begin position="124"/>
        <end position="216"/>
    </location>
</feature>
<dbReference type="Gene3D" id="2.60.120.1440">
    <property type="match status" value="1"/>
</dbReference>
<dbReference type="Gene3D" id="3.55.50.30">
    <property type="match status" value="1"/>
</dbReference>
<dbReference type="Pfam" id="PF04773">
    <property type="entry name" value="FecR"/>
    <property type="match status" value="1"/>
</dbReference>
<dbReference type="InterPro" id="IPR006860">
    <property type="entry name" value="FecR"/>
</dbReference>
<dbReference type="PANTHER" id="PTHR30273:SF2">
    <property type="entry name" value="PROTEIN FECR"/>
    <property type="match status" value="1"/>
</dbReference>
<organism evidence="2 3">
    <name type="scientific">Sphingosinicella soli</name>
    <dbReference type="NCBI Taxonomy" id="333708"/>
    <lineage>
        <taxon>Bacteria</taxon>
        <taxon>Pseudomonadati</taxon>
        <taxon>Pseudomonadota</taxon>
        <taxon>Alphaproteobacteria</taxon>
        <taxon>Sphingomonadales</taxon>
        <taxon>Sphingosinicellaceae</taxon>
        <taxon>Sphingosinicella</taxon>
    </lineage>
</organism>
<dbReference type="Proteomes" id="UP000566324">
    <property type="component" value="Unassembled WGS sequence"/>
</dbReference>
<comment type="caution">
    <text evidence="2">The sequence shown here is derived from an EMBL/GenBank/DDBJ whole genome shotgun (WGS) entry which is preliminary data.</text>
</comment>
<dbReference type="PANTHER" id="PTHR30273">
    <property type="entry name" value="PERIPLASMIC SIGNAL SENSOR AND SIGMA FACTOR ACTIVATOR FECR-RELATED"/>
    <property type="match status" value="1"/>
</dbReference>
<proteinExistence type="predicted"/>
<keyword evidence="3" id="KW-1185">Reference proteome</keyword>
<reference evidence="2 3" key="1">
    <citation type="submission" date="2020-08" db="EMBL/GenBank/DDBJ databases">
        <title>Genomic Encyclopedia of Type Strains, Phase IV (KMG-IV): sequencing the most valuable type-strain genomes for metagenomic binning, comparative biology and taxonomic classification.</title>
        <authorList>
            <person name="Goeker M."/>
        </authorList>
    </citation>
    <scope>NUCLEOTIDE SEQUENCE [LARGE SCALE GENOMIC DNA]</scope>
    <source>
        <strain evidence="2 3">DSM 17328</strain>
    </source>
</reference>
<protein>
    <submittedName>
        <fullName evidence="2">Transmembrane sensor</fullName>
    </submittedName>
</protein>
<name>A0A7W7F717_9SPHN</name>
<dbReference type="GO" id="GO:0016989">
    <property type="term" value="F:sigma factor antagonist activity"/>
    <property type="evidence" value="ECO:0007669"/>
    <property type="project" value="TreeGrafter"/>
</dbReference>
<evidence type="ECO:0000313" key="3">
    <source>
        <dbReference type="Proteomes" id="UP000566324"/>
    </source>
</evidence>
<evidence type="ECO:0000313" key="2">
    <source>
        <dbReference type="EMBL" id="MBB4632946.1"/>
    </source>
</evidence>
<keyword evidence="2" id="KW-0812">Transmembrane</keyword>
<dbReference type="AlphaFoldDB" id="A0A7W7F717"/>
<gene>
    <name evidence="2" type="ORF">GGQ98_002574</name>
</gene>
<sequence length="334" mass="36080">MDRSESSAEIDAAASRWAVRTDHAPLSRSEQTELDAWLSGDIRRRGAFARAQAMLIHARRTTALGADFDPDAYLAAHRGEAEVETERFTAVDRRRFLRWGGSAAATAAVALTAWFGFDTSAEAYATTRGEVRLVPLHDGSQMTLNTATRAEVRFTQRERQVVLSSGEALFDVAGDAGRPFVVIAGNMTIRAIGTSFTVRRLPDRSVQVLVREGVVELRPGSGGSKPGTRIAANTRAVAVSDAPIRVADLPPAEVSRALAWREGMLSFEDETLADAAAEFARYSDWRISFADPALGGETITGLYSASNPRGFARAVALSLNLEVRETAEGTVLVR</sequence>
<accession>A0A7W7F717</accession>
<dbReference type="InterPro" id="IPR012373">
    <property type="entry name" value="Ferrdict_sens_TM"/>
</dbReference>
<dbReference type="EMBL" id="JACHNZ010000030">
    <property type="protein sequence ID" value="MBB4632946.1"/>
    <property type="molecule type" value="Genomic_DNA"/>
</dbReference>
<dbReference type="PIRSF" id="PIRSF018266">
    <property type="entry name" value="FecR"/>
    <property type="match status" value="1"/>
</dbReference>
<evidence type="ECO:0000259" key="1">
    <source>
        <dbReference type="Pfam" id="PF04773"/>
    </source>
</evidence>
<keyword evidence="2" id="KW-0472">Membrane</keyword>